<evidence type="ECO:0000256" key="1">
    <source>
        <dbReference type="SAM" id="MobiDB-lite"/>
    </source>
</evidence>
<sequence length="65" mass="7369">MHVRDPFSARDRRPQSVPARDDLSIRPVRDPSQLQSVRDRQQPVRDPTATINSRSSLFGGPFNPS</sequence>
<dbReference type="AlphaFoldDB" id="A0A8S9LKP2"/>
<accession>A0A8S9LKP2</accession>
<proteinExistence type="predicted"/>
<evidence type="ECO:0000313" key="2">
    <source>
        <dbReference type="EMBL" id="KAF2607032.1"/>
    </source>
</evidence>
<comment type="caution">
    <text evidence="2">The sequence shown here is derived from an EMBL/GenBank/DDBJ whole genome shotgun (WGS) entry which is preliminary data.</text>
</comment>
<evidence type="ECO:0000313" key="3">
    <source>
        <dbReference type="Proteomes" id="UP000712281"/>
    </source>
</evidence>
<protein>
    <submittedName>
        <fullName evidence="2">Uncharacterized protein</fullName>
    </submittedName>
</protein>
<name>A0A8S9LKP2_BRACR</name>
<feature type="region of interest" description="Disordered" evidence="1">
    <location>
        <begin position="1"/>
        <end position="65"/>
    </location>
</feature>
<organism evidence="2 3">
    <name type="scientific">Brassica cretica</name>
    <name type="common">Mustard</name>
    <dbReference type="NCBI Taxonomy" id="69181"/>
    <lineage>
        <taxon>Eukaryota</taxon>
        <taxon>Viridiplantae</taxon>
        <taxon>Streptophyta</taxon>
        <taxon>Embryophyta</taxon>
        <taxon>Tracheophyta</taxon>
        <taxon>Spermatophyta</taxon>
        <taxon>Magnoliopsida</taxon>
        <taxon>eudicotyledons</taxon>
        <taxon>Gunneridae</taxon>
        <taxon>Pentapetalae</taxon>
        <taxon>rosids</taxon>
        <taxon>malvids</taxon>
        <taxon>Brassicales</taxon>
        <taxon>Brassicaceae</taxon>
        <taxon>Brassiceae</taxon>
        <taxon>Brassica</taxon>
    </lineage>
</organism>
<gene>
    <name evidence="2" type="ORF">F2Q68_00044925</name>
</gene>
<dbReference type="Proteomes" id="UP000712281">
    <property type="component" value="Unassembled WGS sequence"/>
</dbReference>
<dbReference type="EMBL" id="QGKW02000276">
    <property type="protein sequence ID" value="KAF2607032.1"/>
    <property type="molecule type" value="Genomic_DNA"/>
</dbReference>
<feature type="compositionally biased region" description="Basic and acidic residues" evidence="1">
    <location>
        <begin position="1"/>
        <end position="29"/>
    </location>
</feature>
<reference evidence="2" key="1">
    <citation type="submission" date="2019-12" db="EMBL/GenBank/DDBJ databases">
        <title>Genome sequencing and annotation of Brassica cretica.</title>
        <authorList>
            <person name="Studholme D.J."/>
            <person name="Sarris P.F."/>
        </authorList>
    </citation>
    <scope>NUCLEOTIDE SEQUENCE</scope>
    <source>
        <strain evidence="2">PFS-001/15</strain>
        <tissue evidence="2">Leaf</tissue>
    </source>
</reference>